<accession>A0A0A7EG21</accession>
<dbReference type="Proteomes" id="UP000030341">
    <property type="component" value="Chromosome 1"/>
</dbReference>
<dbReference type="InterPro" id="IPR015421">
    <property type="entry name" value="PyrdxlP-dep_Trfase_major"/>
</dbReference>
<evidence type="ECO:0000313" key="5">
    <source>
        <dbReference type="Proteomes" id="UP000030341"/>
    </source>
</evidence>
<keyword evidence="5" id="KW-1185">Reference proteome</keyword>
<evidence type="ECO:0000256" key="2">
    <source>
        <dbReference type="ARBA" id="ARBA00037999"/>
    </source>
</evidence>
<dbReference type="GO" id="GO:0008483">
    <property type="term" value="F:transaminase activity"/>
    <property type="evidence" value="ECO:0007669"/>
    <property type="project" value="TreeGrafter"/>
</dbReference>
<evidence type="ECO:0000256" key="3">
    <source>
        <dbReference type="RuleBase" id="RU004508"/>
    </source>
</evidence>
<dbReference type="InterPro" id="IPR015422">
    <property type="entry name" value="PyrdxlP-dep_Trfase_small"/>
</dbReference>
<dbReference type="InterPro" id="IPR015424">
    <property type="entry name" value="PyrdxlP-dep_Trfase"/>
</dbReference>
<evidence type="ECO:0000313" key="4">
    <source>
        <dbReference type="EMBL" id="AIY64957.1"/>
    </source>
</evidence>
<dbReference type="HOGENOM" id="CLU_890410_0_0_6"/>
<dbReference type="InterPro" id="IPR000653">
    <property type="entry name" value="DegT/StrS_aminotransferase"/>
</dbReference>
<dbReference type="EMBL" id="CP009888">
    <property type="protein sequence ID" value="AIY64957.1"/>
    <property type="molecule type" value="Genomic_DNA"/>
</dbReference>
<organism evidence="4 5">
    <name type="scientific">Pseudoalteromonas piratica</name>
    <dbReference type="NCBI Taxonomy" id="1348114"/>
    <lineage>
        <taxon>Bacteria</taxon>
        <taxon>Pseudomonadati</taxon>
        <taxon>Pseudomonadota</taxon>
        <taxon>Gammaproteobacteria</taxon>
        <taxon>Alteromonadales</taxon>
        <taxon>Pseudoalteromonadaceae</taxon>
        <taxon>Pseudoalteromonas</taxon>
    </lineage>
</organism>
<dbReference type="KEGG" id="pseo:OM33_07180"/>
<dbReference type="AlphaFoldDB" id="A0A0A7EG21"/>
<name>A0A0A7EG21_9GAMM</name>
<dbReference type="eggNOG" id="COG0399">
    <property type="taxonomic scope" value="Bacteria"/>
</dbReference>
<keyword evidence="1 3" id="KW-0663">Pyridoxal phosphate</keyword>
<reference evidence="4 5" key="1">
    <citation type="submission" date="2014-11" db="EMBL/GenBank/DDBJ databases">
        <title>Complete Genome Sequence of Pseudoalteromonas sp. Strain OCN003 Isolated from Kaneohe Bay, Oahu, Hawaii.</title>
        <authorList>
            <person name="Beurmann S."/>
            <person name="Videau P."/>
            <person name="Ushijima B."/>
            <person name="Smith A.M."/>
            <person name="Aeby G.S."/>
            <person name="Callahan S.M."/>
            <person name="Belcaid M."/>
        </authorList>
    </citation>
    <scope>NUCLEOTIDE SEQUENCE [LARGE SCALE GENOMIC DNA]</scope>
    <source>
        <strain evidence="4 5">OCN003</strain>
    </source>
</reference>
<dbReference type="Gene3D" id="3.40.640.10">
    <property type="entry name" value="Type I PLP-dependent aspartate aminotransferase-like (Major domain)"/>
    <property type="match status" value="1"/>
</dbReference>
<dbReference type="STRING" id="1348114.OM33_07180"/>
<dbReference type="PANTHER" id="PTHR30244:SF34">
    <property type="entry name" value="DTDP-4-AMINO-4,6-DIDEOXYGALACTOSE TRANSAMINASE"/>
    <property type="match status" value="1"/>
</dbReference>
<evidence type="ECO:0000256" key="1">
    <source>
        <dbReference type="ARBA" id="ARBA00022898"/>
    </source>
</evidence>
<dbReference type="Gene3D" id="3.90.1150.10">
    <property type="entry name" value="Aspartate Aminotransferase, domain 1"/>
    <property type="match status" value="1"/>
</dbReference>
<comment type="similarity">
    <text evidence="2 3">Belongs to the DegT/DnrJ/EryC1 family.</text>
</comment>
<proteinExistence type="inferred from homology"/>
<dbReference type="Pfam" id="PF01041">
    <property type="entry name" value="DegT_DnrJ_EryC1"/>
    <property type="match status" value="2"/>
</dbReference>
<sequence>MALIDTQQRLASMFQRQHAILTRSGSMAIIAALNASGIKQNSKVVIPASCCPIVLFAIQLAGFEVVIADVSLTSLSMEVEHIDAVYSEEVAAIIAVHGYGHYCDIEAIVEYANNKNLIVIEDACLAYGGYSNGKALGSFGDFSVLSFGYDKPINLGYGGAVLANCTQFELSLNQFIADNKMSRFADMSILPTLNSELELLPNYMAKRKENIAFLEREISHNAFIKIPFNNELVYWRYPLLVKNRTHFLAYAEQKNVLFTSHYKSLSELQTSVSCPNAERIGNEMINLFVRHQTPQRELDAMVQCINEYVAR</sequence>
<dbReference type="PANTHER" id="PTHR30244">
    <property type="entry name" value="TRANSAMINASE"/>
    <property type="match status" value="1"/>
</dbReference>
<dbReference type="GO" id="GO:0000271">
    <property type="term" value="P:polysaccharide biosynthetic process"/>
    <property type="evidence" value="ECO:0007669"/>
    <property type="project" value="TreeGrafter"/>
</dbReference>
<dbReference type="GO" id="GO:0030170">
    <property type="term" value="F:pyridoxal phosphate binding"/>
    <property type="evidence" value="ECO:0007669"/>
    <property type="project" value="TreeGrafter"/>
</dbReference>
<dbReference type="RefSeq" id="WP_038640409.1">
    <property type="nucleotide sequence ID" value="NZ_CP009888.1"/>
</dbReference>
<gene>
    <name evidence="4" type="ORF">OM33_07180</name>
</gene>
<dbReference type="SUPFAM" id="SSF53383">
    <property type="entry name" value="PLP-dependent transferases"/>
    <property type="match status" value="1"/>
</dbReference>
<protein>
    <submittedName>
        <fullName evidence="4">Perosamine synthetase</fullName>
    </submittedName>
</protein>